<dbReference type="EMBL" id="CH479183">
    <property type="protein sequence ID" value="EDW36337.1"/>
    <property type="molecule type" value="Genomic_DNA"/>
</dbReference>
<dbReference type="InterPro" id="IPR031806">
    <property type="entry name" value="DUF4744"/>
</dbReference>
<evidence type="ECO:0000313" key="3">
    <source>
        <dbReference type="Proteomes" id="UP000008744"/>
    </source>
</evidence>
<sequence>METTKTLDRQLDHRSIFGSGVPELHSPLQQGPVIDAGNFWFTPTGHNAGPNKTSSSFDLAIDNKDFDYDNQKRSYAG</sequence>
<organism evidence="3">
    <name type="scientific">Drosophila persimilis</name>
    <name type="common">Fruit fly</name>
    <dbReference type="NCBI Taxonomy" id="7234"/>
    <lineage>
        <taxon>Eukaryota</taxon>
        <taxon>Metazoa</taxon>
        <taxon>Ecdysozoa</taxon>
        <taxon>Arthropoda</taxon>
        <taxon>Hexapoda</taxon>
        <taxon>Insecta</taxon>
        <taxon>Pterygota</taxon>
        <taxon>Neoptera</taxon>
        <taxon>Endopterygota</taxon>
        <taxon>Diptera</taxon>
        <taxon>Brachycera</taxon>
        <taxon>Muscomorpha</taxon>
        <taxon>Ephydroidea</taxon>
        <taxon>Drosophilidae</taxon>
        <taxon>Drosophila</taxon>
        <taxon>Sophophora</taxon>
    </lineage>
</organism>
<reference evidence="2 3" key="1">
    <citation type="journal article" date="2007" name="Nature">
        <title>Evolution of genes and genomes on the Drosophila phylogeny.</title>
        <authorList>
            <consortium name="Drosophila 12 Genomes Consortium"/>
            <person name="Clark A.G."/>
            <person name="Eisen M.B."/>
            <person name="Smith D.R."/>
            <person name="Bergman C.M."/>
            <person name="Oliver B."/>
            <person name="Markow T.A."/>
            <person name="Kaufman T.C."/>
            <person name="Kellis M."/>
            <person name="Gelbart W."/>
            <person name="Iyer V.N."/>
            <person name="Pollard D.A."/>
            <person name="Sackton T.B."/>
            <person name="Larracuente A.M."/>
            <person name="Singh N.D."/>
            <person name="Abad J.P."/>
            <person name="Abt D.N."/>
            <person name="Adryan B."/>
            <person name="Aguade M."/>
            <person name="Akashi H."/>
            <person name="Anderson W.W."/>
            <person name="Aquadro C.F."/>
            <person name="Ardell D.H."/>
            <person name="Arguello R."/>
            <person name="Artieri C.G."/>
            <person name="Barbash D.A."/>
            <person name="Barker D."/>
            <person name="Barsanti P."/>
            <person name="Batterham P."/>
            <person name="Batzoglou S."/>
            <person name="Begun D."/>
            <person name="Bhutkar A."/>
            <person name="Blanco E."/>
            <person name="Bosak S.A."/>
            <person name="Bradley R.K."/>
            <person name="Brand A.D."/>
            <person name="Brent M.R."/>
            <person name="Brooks A.N."/>
            <person name="Brown R.H."/>
            <person name="Butlin R.K."/>
            <person name="Caggese C."/>
            <person name="Calvi B.R."/>
            <person name="Bernardo de Carvalho A."/>
            <person name="Caspi A."/>
            <person name="Castrezana S."/>
            <person name="Celniker S.E."/>
            <person name="Chang J.L."/>
            <person name="Chapple C."/>
            <person name="Chatterji S."/>
            <person name="Chinwalla A."/>
            <person name="Civetta A."/>
            <person name="Clifton S.W."/>
            <person name="Comeron J.M."/>
            <person name="Costello J.C."/>
            <person name="Coyne J.A."/>
            <person name="Daub J."/>
            <person name="David R.G."/>
            <person name="Delcher A.L."/>
            <person name="Delehaunty K."/>
            <person name="Do C.B."/>
            <person name="Ebling H."/>
            <person name="Edwards K."/>
            <person name="Eickbush T."/>
            <person name="Evans J.D."/>
            <person name="Filipski A."/>
            <person name="Findeiss S."/>
            <person name="Freyhult E."/>
            <person name="Fulton L."/>
            <person name="Fulton R."/>
            <person name="Garcia A.C."/>
            <person name="Gardiner A."/>
            <person name="Garfield D.A."/>
            <person name="Garvin B.E."/>
            <person name="Gibson G."/>
            <person name="Gilbert D."/>
            <person name="Gnerre S."/>
            <person name="Godfrey J."/>
            <person name="Good R."/>
            <person name="Gotea V."/>
            <person name="Gravely B."/>
            <person name="Greenberg A.J."/>
            <person name="Griffiths-Jones S."/>
            <person name="Gross S."/>
            <person name="Guigo R."/>
            <person name="Gustafson E.A."/>
            <person name="Haerty W."/>
            <person name="Hahn M.W."/>
            <person name="Halligan D.L."/>
            <person name="Halpern A.L."/>
            <person name="Halter G.M."/>
            <person name="Han M.V."/>
            <person name="Heger A."/>
            <person name="Hillier L."/>
            <person name="Hinrichs A.S."/>
            <person name="Holmes I."/>
            <person name="Hoskins R.A."/>
            <person name="Hubisz M.J."/>
            <person name="Hultmark D."/>
            <person name="Huntley M.A."/>
            <person name="Jaffe D.B."/>
            <person name="Jagadeeshan S."/>
            <person name="Jeck W.R."/>
            <person name="Johnson J."/>
            <person name="Jones C.D."/>
            <person name="Jordan W.C."/>
            <person name="Karpen G.H."/>
            <person name="Kataoka E."/>
            <person name="Keightley P.D."/>
            <person name="Kheradpour P."/>
            <person name="Kirkness E.F."/>
            <person name="Koerich L.B."/>
            <person name="Kristiansen K."/>
            <person name="Kudrna D."/>
            <person name="Kulathinal R.J."/>
            <person name="Kumar S."/>
            <person name="Kwok R."/>
            <person name="Lander E."/>
            <person name="Langley C.H."/>
            <person name="Lapoint R."/>
            <person name="Lazzaro B.P."/>
            <person name="Lee S.J."/>
            <person name="Levesque L."/>
            <person name="Li R."/>
            <person name="Lin C.F."/>
            <person name="Lin M.F."/>
            <person name="Lindblad-Toh K."/>
            <person name="Llopart A."/>
            <person name="Long M."/>
            <person name="Low L."/>
            <person name="Lozovsky E."/>
            <person name="Lu J."/>
            <person name="Luo M."/>
            <person name="Machado C.A."/>
            <person name="Makalowski W."/>
            <person name="Marzo M."/>
            <person name="Matsuda M."/>
            <person name="Matzkin L."/>
            <person name="McAllister B."/>
            <person name="McBride C.S."/>
            <person name="McKernan B."/>
            <person name="McKernan K."/>
            <person name="Mendez-Lago M."/>
            <person name="Minx P."/>
            <person name="Mollenhauer M.U."/>
            <person name="Montooth K."/>
            <person name="Mount S.M."/>
            <person name="Mu X."/>
            <person name="Myers E."/>
            <person name="Negre B."/>
            <person name="Newfeld S."/>
            <person name="Nielsen R."/>
            <person name="Noor M.A."/>
            <person name="O'Grady P."/>
            <person name="Pachter L."/>
            <person name="Papaceit M."/>
            <person name="Parisi M.J."/>
            <person name="Parisi M."/>
            <person name="Parts L."/>
            <person name="Pedersen J.S."/>
            <person name="Pesole G."/>
            <person name="Phillippy A.M."/>
            <person name="Ponting C.P."/>
            <person name="Pop M."/>
            <person name="Porcelli D."/>
            <person name="Powell J.R."/>
            <person name="Prohaska S."/>
            <person name="Pruitt K."/>
            <person name="Puig M."/>
            <person name="Quesneville H."/>
            <person name="Ram K.R."/>
            <person name="Rand D."/>
            <person name="Rasmussen M.D."/>
            <person name="Reed L.K."/>
            <person name="Reenan R."/>
            <person name="Reily A."/>
            <person name="Remington K.A."/>
            <person name="Rieger T.T."/>
            <person name="Ritchie M.G."/>
            <person name="Robin C."/>
            <person name="Rogers Y.H."/>
            <person name="Rohde C."/>
            <person name="Rozas J."/>
            <person name="Rubenfield M.J."/>
            <person name="Ruiz A."/>
            <person name="Russo S."/>
            <person name="Salzberg S.L."/>
            <person name="Sanchez-Gracia A."/>
            <person name="Saranga D.J."/>
            <person name="Sato H."/>
            <person name="Schaeffer S.W."/>
            <person name="Schatz M.C."/>
            <person name="Schlenke T."/>
            <person name="Schwartz R."/>
            <person name="Segarra C."/>
            <person name="Singh R.S."/>
            <person name="Sirot L."/>
            <person name="Sirota M."/>
            <person name="Sisneros N.B."/>
            <person name="Smith C.D."/>
            <person name="Smith T.F."/>
            <person name="Spieth J."/>
            <person name="Stage D.E."/>
            <person name="Stark A."/>
            <person name="Stephan W."/>
            <person name="Strausberg R.L."/>
            <person name="Strempel S."/>
            <person name="Sturgill D."/>
            <person name="Sutton G."/>
            <person name="Sutton G.G."/>
            <person name="Tao W."/>
            <person name="Teichmann S."/>
            <person name="Tobari Y.N."/>
            <person name="Tomimura Y."/>
            <person name="Tsolas J.M."/>
            <person name="Valente V.L."/>
            <person name="Venter E."/>
            <person name="Venter J.C."/>
            <person name="Vicario S."/>
            <person name="Vieira F.G."/>
            <person name="Vilella A.J."/>
            <person name="Villasante A."/>
            <person name="Walenz B."/>
            <person name="Wang J."/>
            <person name="Wasserman M."/>
            <person name="Watts T."/>
            <person name="Wilson D."/>
            <person name="Wilson R.K."/>
            <person name="Wing R.A."/>
            <person name="Wolfner M.F."/>
            <person name="Wong A."/>
            <person name="Wong G.K."/>
            <person name="Wu C.I."/>
            <person name="Wu G."/>
            <person name="Yamamoto D."/>
            <person name="Yang H.P."/>
            <person name="Yang S.P."/>
            <person name="Yorke J.A."/>
            <person name="Yoshida K."/>
            <person name="Zdobnov E."/>
            <person name="Zhang P."/>
            <person name="Zhang Y."/>
            <person name="Zimin A.V."/>
            <person name="Baldwin J."/>
            <person name="Abdouelleil A."/>
            <person name="Abdulkadir J."/>
            <person name="Abebe A."/>
            <person name="Abera B."/>
            <person name="Abreu J."/>
            <person name="Acer S.C."/>
            <person name="Aftuck L."/>
            <person name="Alexander A."/>
            <person name="An P."/>
            <person name="Anderson E."/>
            <person name="Anderson S."/>
            <person name="Arachi H."/>
            <person name="Azer M."/>
            <person name="Bachantsang P."/>
            <person name="Barry A."/>
            <person name="Bayul T."/>
            <person name="Berlin A."/>
            <person name="Bessette D."/>
            <person name="Bloom T."/>
            <person name="Blye J."/>
            <person name="Boguslavskiy L."/>
            <person name="Bonnet C."/>
            <person name="Boukhgalter B."/>
            <person name="Bourzgui I."/>
            <person name="Brown A."/>
            <person name="Cahill P."/>
            <person name="Channer S."/>
            <person name="Cheshatsang Y."/>
            <person name="Chuda L."/>
            <person name="Citroen M."/>
            <person name="Collymore A."/>
            <person name="Cooke P."/>
            <person name="Costello M."/>
            <person name="D'Aco K."/>
            <person name="Daza R."/>
            <person name="De Haan G."/>
            <person name="DeGray S."/>
            <person name="DeMaso C."/>
            <person name="Dhargay N."/>
            <person name="Dooley K."/>
            <person name="Dooley E."/>
            <person name="Doricent M."/>
            <person name="Dorje P."/>
            <person name="Dorjee K."/>
            <person name="Dupes A."/>
            <person name="Elong R."/>
            <person name="Falk J."/>
            <person name="Farina A."/>
            <person name="Faro S."/>
            <person name="Ferguson D."/>
            <person name="Fisher S."/>
            <person name="Foley C.D."/>
            <person name="Franke A."/>
            <person name="Friedrich D."/>
            <person name="Gadbois L."/>
            <person name="Gearin G."/>
            <person name="Gearin C.R."/>
            <person name="Giannoukos G."/>
            <person name="Goode T."/>
            <person name="Graham J."/>
            <person name="Grandbois E."/>
            <person name="Grewal S."/>
            <person name="Gyaltsen K."/>
            <person name="Hafez N."/>
            <person name="Hagos B."/>
            <person name="Hall J."/>
            <person name="Henson C."/>
            <person name="Hollinger A."/>
            <person name="Honan T."/>
            <person name="Huard M.D."/>
            <person name="Hughes L."/>
            <person name="Hurhula B."/>
            <person name="Husby M.E."/>
            <person name="Kamat A."/>
            <person name="Kanga B."/>
            <person name="Kashin S."/>
            <person name="Khazanovich D."/>
            <person name="Kisner P."/>
            <person name="Lance K."/>
            <person name="Lara M."/>
            <person name="Lee W."/>
            <person name="Lennon N."/>
            <person name="Letendre F."/>
            <person name="LeVine R."/>
            <person name="Lipovsky A."/>
            <person name="Liu X."/>
            <person name="Liu J."/>
            <person name="Liu S."/>
            <person name="Lokyitsang T."/>
            <person name="Lokyitsang Y."/>
            <person name="Lubonja R."/>
            <person name="Lui A."/>
            <person name="MacDonald P."/>
            <person name="Magnisalis V."/>
            <person name="Maru K."/>
            <person name="Matthews C."/>
            <person name="McCusker W."/>
            <person name="McDonough S."/>
            <person name="Mehta T."/>
            <person name="Meldrim J."/>
            <person name="Meneus L."/>
            <person name="Mihai O."/>
            <person name="Mihalev A."/>
            <person name="Mihova T."/>
            <person name="Mittelman R."/>
            <person name="Mlenga V."/>
            <person name="Montmayeur A."/>
            <person name="Mulrain L."/>
            <person name="Navidi A."/>
            <person name="Naylor J."/>
            <person name="Negash T."/>
            <person name="Nguyen T."/>
            <person name="Nguyen N."/>
            <person name="Nicol R."/>
            <person name="Norbu C."/>
            <person name="Norbu N."/>
            <person name="Novod N."/>
            <person name="O'Neill B."/>
            <person name="Osman S."/>
            <person name="Markiewicz E."/>
            <person name="Oyono O.L."/>
            <person name="Patti C."/>
            <person name="Phunkhang P."/>
            <person name="Pierre F."/>
            <person name="Priest M."/>
            <person name="Raghuraman S."/>
            <person name="Rege F."/>
            <person name="Reyes R."/>
            <person name="Rise C."/>
            <person name="Rogov P."/>
            <person name="Ross K."/>
            <person name="Ryan E."/>
            <person name="Settipalli S."/>
            <person name="Shea T."/>
            <person name="Sherpa N."/>
            <person name="Shi L."/>
            <person name="Shih D."/>
            <person name="Sparrow T."/>
            <person name="Spaulding J."/>
            <person name="Stalker J."/>
            <person name="Stange-Thomann N."/>
            <person name="Stavropoulos S."/>
            <person name="Stone C."/>
            <person name="Strader C."/>
            <person name="Tesfaye S."/>
            <person name="Thomson T."/>
            <person name="Thoulutsang Y."/>
            <person name="Thoulutsang D."/>
            <person name="Topham K."/>
            <person name="Topping I."/>
            <person name="Tsamla T."/>
            <person name="Vassiliev H."/>
            <person name="Vo A."/>
            <person name="Wangchuk T."/>
            <person name="Wangdi T."/>
            <person name="Weiand M."/>
            <person name="Wilkinson J."/>
            <person name="Wilson A."/>
            <person name="Yadav S."/>
            <person name="Young G."/>
            <person name="Yu Q."/>
            <person name="Zembek L."/>
            <person name="Zhong D."/>
            <person name="Zimmer A."/>
            <person name="Zwirko Z."/>
            <person name="Jaffe D.B."/>
            <person name="Alvarez P."/>
            <person name="Brockman W."/>
            <person name="Butler J."/>
            <person name="Chin C."/>
            <person name="Gnerre S."/>
            <person name="Grabherr M."/>
            <person name="Kleber M."/>
            <person name="Mauceli E."/>
            <person name="MacCallum I."/>
        </authorList>
    </citation>
    <scope>NUCLEOTIDE SEQUENCE [LARGE SCALE GENOMIC DNA]</scope>
    <source>
        <strain evidence="3">MSH-3 / Tucson 14011-0111.49</strain>
    </source>
</reference>
<feature type="domain" description="DUF4744" evidence="1">
    <location>
        <begin position="46"/>
        <end position="76"/>
    </location>
</feature>
<dbReference type="Proteomes" id="UP000008744">
    <property type="component" value="Unassembled WGS sequence"/>
</dbReference>
<protein>
    <submittedName>
        <fullName evidence="2">GL17738</fullName>
    </submittedName>
</protein>
<keyword evidence="3" id="KW-1185">Reference proteome</keyword>
<accession>B4GIL7</accession>
<dbReference type="Pfam" id="PF15918">
    <property type="entry name" value="DUF4744"/>
    <property type="match status" value="1"/>
</dbReference>
<dbReference type="AlphaFoldDB" id="B4GIL7"/>
<evidence type="ECO:0000313" key="2">
    <source>
        <dbReference type="EMBL" id="EDW36337.1"/>
    </source>
</evidence>
<gene>
    <name evidence="2" type="primary">Dper\GL17738</name>
    <name evidence="2" type="ORF">Dper_GL17738</name>
</gene>
<dbReference type="HOGENOM" id="CLU_2640734_0_0_1"/>
<evidence type="ECO:0000259" key="1">
    <source>
        <dbReference type="Pfam" id="PF15918"/>
    </source>
</evidence>
<name>B4GIL7_DROPE</name>
<proteinExistence type="predicted"/>